<evidence type="ECO:0000256" key="2">
    <source>
        <dbReference type="ARBA" id="ARBA00022980"/>
    </source>
</evidence>
<dbReference type="PANTHER" id="PTHR15238">
    <property type="entry name" value="54S RIBOSOMAL PROTEIN L39, MITOCHONDRIAL"/>
    <property type="match status" value="1"/>
</dbReference>
<proteinExistence type="inferred from homology"/>
<dbReference type="GO" id="GO:0003735">
    <property type="term" value="F:structural constituent of ribosome"/>
    <property type="evidence" value="ECO:0007669"/>
    <property type="project" value="InterPro"/>
</dbReference>
<gene>
    <name evidence="5" type="primary">rpmG</name>
    <name evidence="6" type="ORF">FTUN_6764</name>
</gene>
<dbReference type="Gene3D" id="2.20.28.120">
    <property type="entry name" value="Ribosomal protein L33"/>
    <property type="match status" value="1"/>
</dbReference>
<dbReference type="InterPro" id="IPR011332">
    <property type="entry name" value="Ribosomal_zn-bd"/>
</dbReference>
<dbReference type="EMBL" id="CP053452">
    <property type="protein sequence ID" value="QJW99164.1"/>
    <property type="molecule type" value="Genomic_DNA"/>
</dbReference>
<evidence type="ECO:0000313" key="7">
    <source>
        <dbReference type="Proteomes" id="UP000503447"/>
    </source>
</evidence>
<name>A0A6M5Z046_9BACT</name>
<dbReference type="InterPro" id="IPR001705">
    <property type="entry name" value="Ribosomal_bL33"/>
</dbReference>
<keyword evidence="7" id="KW-1185">Reference proteome</keyword>
<dbReference type="InterPro" id="IPR038584">
    <property type="entry name" value="Ribosomal_bL33_sf"/>
</dbReference>
<dbReference type="Proteomes" id="UP000503447">
    <property type="component" value="Chromosome"/>
</dbReference>
<accession>A0A6M5Z046</accession>
<dbReference type="PANTHER" id="PTHR15238:SF1">
    <property type="entry name" value="LARGE RIBOSOMAL SUBUNIT PROTEIN BL33M"/>
    <property type="match status" value="1"/>
</dbReference>
<dbReference type="GO" id="GO:0022625">
    <property type="term" value="C:cytosolic large ribosomal subunit"/>
    <property type="evidence" value="ECO:0007669"/>
    <property type="project" value="TreeGrafter"/>
</dbReference>
<evidence type="ECO:0000256" key="3">
    <source>
        <dbReference type="ARBA" id="ARBA00023274"/>
    </source>
</evidence>
<evidence type="ECO:0000256" key="5">
    <source>
        <dbReference type="HAMAP-Rule" id="MF_00294"/>
    </source>
</evidence>
<dbReference type="SUPFAM" id="SSF57829">
    <property type="entry name" value="Zn-binding ribosomal proteins"/>
    <property type="match status" value="1"/>
</dbReference>
<dbReference type="HAMAP" id="MF_00294">
    <property type="entry name" value="Ribosomal_bL33"/>
    <property type="match status" value="1"/>
</dbReference>
<dbReference type="GO" id="GO:0006412">
    <property type="term" value="P:translation"/>
    <property type="evidence" value="ECO:0007669"/>
    <property type="project" value="UniProtKB-UniRule"/>
</dbReference>
<dbReference type="AlphaFoldDB" id="A0A6M5Z046"/>
<dbReference type="Pfam" id="PF00471">
    <property type="entry name" value="Ribosomal_L33"/>
    <property type="match status" value="1"/>
</dbReference>
<dbReference type="NCBIfam" id="NF001860">
    <property type="entry name" value="PRK00595.1"/>
    <property type="match status" value="1"/>
</dbReference>
<comment type="similarity">
    <text evidence="1 5">Belongs to the bacterial ribosomal protein bL33 family.</text>
</comment>
<reference evidence="7" key="1">
    <citation type="submission" date="2020-05" db="EMBL/GenBank/DDBJ databases">
        <title>Frigoriglobus tundricola gen. nov., sp. nov., a psychrotolerant cellulolytic planctomycete of the family Gemmataceae with two divergent copies of 16S rRNA gene.</title>
        <authorList>
            <person name="Kulichevskaya I.S."/>
            <person name="Ivanova A.A."/>
            <person name="Naumoff D.G."/>
            <person name="Beletsky A.V."/>
            <person name="Rijpstra W.I.C."/>
            <person name="Sinninghe Damste J.S."/>
            <person name="Mardanov A.V."/>
            <person name="Ravin N.V."/>
            <person name="Dedysh S.N."/>
        </authorList>
    </citation>
    <scope>NUCLEOTIDE SEQUENCE [LARGE SCALE GENOMIC DNA]</scope>
    <source>
        <strain evidence="7">PL17</strain>
    </source>
</reference>
<sequence length="56" mass="6629">MAKSKEARSTIKLKSEASDHCYFTQKNRNNTKERISLRKFDPIVRKHVMYKEASKV</sequence>
<keyword evidence="3 5" id="KW-0687">Ribonucleoprotein</keyword>
<evidence type="ECO:0000313" key="6">
    <source>
        <dbReference type="EMBL" id="QJW99164.1"/>
    </source>
</evidence>
<keyword evidence="2 5" id="KW-0689">Ribosomal protein</keyword>
<dbReference type="NCBIfam" id="TIGR01023">
    <property type="entry name" value="rpmG_bact"/>
    <property type="match status" value="1"/>
</dbReference>
<evidence type="ECO:0000256" key="1">
    <source>
        <dbReference type="ARBA" id="ARBA00007596"/>
    </source>
</evidence>
<dbReference type="KEGG" id="ftj:FTUN_6764"/>
<dbReference type="RefSeq" id="WP_171474179.1">
    <property type="nucleotide sequence ID" value="NZ_CP053452.2"/>
</dbReference>
<protein>
    <recommendedName>
        <fullName evidence="4 5">Large ribosomal subunit protein bL33</fullName>
    </recommendedName>
</protein>
<evidence type="ECO:0000256" key="4">
    <source>
        <dbReference type="ARBA" id="ARBA00035176"/>
    </source>
</evidence>
<organism evidence="6 7">
    <name type="scientific">Frigoriglobus tundricola</name>
    <dbReference type="NCBI Taxonomy" id="2774151"/>
    <lineage>
        <taxon>Bacteria</taxon>
        <taxon>Pseudomonadati</taxon>
        <taxon>Planctomycetota</taxon>
        <taxon>Planctomycetia</taxon>
        <taxon>Gemmatales</taxon>
        <taxon>Gemmataceae</taxon>
        <taxon>Frigoriglobus</taxon>
    </lineage>
</organism>